<keyword evidence="4" id="KW-0378">Hydrolase</keyword>
<dbReference type="Gene3D" id="1.25.40.10">
    <property type="entry name" value="Tetratricopeptide repeat domain"/>
    <property type="match status" value="1"/>
</dbReference>
<dbReference type="InterPro" id="IPR001915">
    <property type="entry name" value="Peptidase_M48"/>
</dbReference>
<dbReference type="InterPro" id="IPR051156">
    <property type="entry name" value="Mito/Outer_Membr_Metalloprot"/>
</dbReference>
<keyword evidence="5" id="KW-0862">Zinc</keyword>
<feature type="domain" description="Peptidase M48" evidence="7">
    <location>
        <begin position="97"/>
        <end position="260"/>
    </location>
</feature>
<protein>
    <submittedName>
        <fullName evidence="8">M48 family metalloprotease</fullName>
    </submittedName>
</protein>
<dbReference type="InterPro" id="IPR019734">
    <property type="entry name" value="TPR_rpt"/>
</dbReference>
<dbReference type="GO" id="GO:0004222">
    <property type="term" value="F:metalloendopeptidase activity"/>
    <property type="evidence" value="ECO:0007669"/>
    <property type="project" value="InterPro"/>
</dbReference>
<proteinExistence type="predicted"/>
<sequence length="494" mass="54405">MTLKPLLSLCLSCLLAAAPAAGTYAQNYNLPNLGAAGGSALSPMQERQLGEEIMVEVRSDPTYLNDPETIDYLMRLGYKLVSAGPGSSYSFFFFPIRDPSINAFALPGGFIAVHTGLVTAASSESELASVLSHEIGHVTQRHIARMIENQKGNWAATLGSLLVAILAARAGSADGAAASVIGTQAALAQNYLSFSRDAEREADRVGFNSLVRAGFDPKGMENFFERLDFNNRAYEGSRAAPAYLRTHPLTIDRMSEAQNRSRMAGKRNHKDSLDFFLIRARLRVLQSNRYQGWSDAADYFRNELKTATGYQAIGAHYGLAVAAQRMKNKAEALKQIEIAQKMAGGNSAIINKLHSNLVFESSPENRSRGLQLAKSAQQKSPLSTMLVLNYGDLLLRDKKYNDLLNFLRRQHALSKSTVEYQSFLGQAYEALGKVSQSHQAIGEMYALQGQRVAAIQQLSLAQKANDGDFYTMSEIDARLRELRRDEDFDRKHSN</sequence>
<dbReference type="AlphaFoldDB" id="A0A6I3S2Z3"/>
<dbReference type="SUPFAM" id="SSF48452">
    <property type="entry name" value="TPR-like"/>
    <property type="match status" value="1"/>
</dbReference>
<comment type="cofactor">
    <cofactor evidence="1">
        <name>Zn(2+)</name>
        <dbReference type="ChEBI" id="CHEBI:29105"/>
    </cofactor>
</comment>
<evidence type="ECO:0000259" key="7">
    <source>
        <dbReference type="Pfam" id="PF01435"/>
    </source>
</evidence>
<evidence type="ECO:0000313" key="8">
    <source>
        <dbReference type="EMBL" id="MTU42339.1"/>
    </source>
</evidence>
<dbReference type="RefSeq" id="WP_008864984.1">
    <property type="nucleotide sequence ID" value="NZ_CAKVUT010000024.1"/>
</dbReference>
<evidence type="ECO:0000256" key="2">
    <source>
        <dbReference type="ARBA" id="ARBA00022670"/>
    </source>
</evidence>
<dbReference type="SMART" id="SM00028">
    <property type="entry name" value="TPR"/>
    <property type="match status" value="2"/>
</dbReference>
<dbReference type="PANTHER" id="PTHR22726">
    <property type="entry name" value="METALLOENDOPEPTIDASE OMA1"/>
    <property type="match status" value="1"/>
</dbReference>
<evidence type="ECO:0000256" key="5">
    <source>
        <dbReference type="ARBA" id="ARBA00022833"/>
    </source>
</evidence>
<evidence type="ECO:0000256" key="4">
    <source>
        <dbReference type="ARBA" id="ARBA00022801"/>
    </source>
</evidence>
<keyword evidence="3" id="KW-0479">Metal-binding</keyword>
<organism evidence="8 9">
    <name type="scientific">Parasutterella excrementihominis</name>
    <dbReference type="NCBI Taxonomy" id="487175"/>
    <lineage>
        <taxon>Bacteria</taxon>
        <taxon>Pseudomonadati</taxon>
        <taxon>Pseudomonadota</taxon>
        <taxon>Betaproteobacteria</taxon>
        <taxon>Burkholderiales</taxon>
        <taxon>Sutterellaceae</taxon>
        <taxon>Parasutterella</taxon>
    </lineage>
</organism>
<dbReference type="EMBL" id="WNCL01000003">
    <property type="protein sequence ID" value="MTU42339.1"/>
    <property type="molecule type" value="Genomic_DNA"/>
</dbReference>
<reference evidence="8 9" key="1">
    <citation type="journal article" date="2019" name="Nat. Med.">
        <title>A library of human gut bacterial isolates paired with longitudinal multiomics data enables mechanistic microbiome research.</title>
        <authorList>
            <person name="Poyet M."/>
            <person name="Groussin M."/>
            <person name="Gibbons S.M."/>
            <person name="Avila-Pacheco J."/>
            <person name="Jiang X."/>
            <person name="Kearney S.M."/>
            <person name="Perrotta A.R."/>
            <person name="Berdy B."/>
            <person name="Zhao S."/>
            <person name="Lieberman T.D."/>
            <person name="Swanson P.K."/>
            <person name="Smith M."/>
            <person name="Roesemann S."/>
            <person name="Alexander J.E."/>
            <person name="Rich S.A."/>
            <person name="Livny J."/>
            <person name="Vlamakis H."/>
            <person name="Clish C."/>
            <person name="Bullock K."/>
            <person name="Deik A."/>
            <person name="Scott J."/>
            <person name="Pierce K.A."/>
            <person name="Xavier R.J."/>
            <person name="Alm E.J."/>
        </authorList>
    </citation>
    <scope>NUCLEOTIDE SEQUENCE [LARGE SCALE GENOMIC DNA]</scope>
    <source>
        <strain evidence="8 9">BIOML-A2</strain>
    </source>
</reference>
<dbReference type="GO" id="GO:0016020">
    <property type="term" value="C:membrane"/>
    <property type="evidence" value="ECO:0007669"/>
    <property type="project" value="TreeGrafter"/>
</dbReference>
<dbReference type="InterPro" id="IPR011990">
    <property type="entry name" value="TPR-like_helical_dom_sf"/>
</dbReference>
<dbReference type="GO" id="GO:0046872">
    <property type="term" value="F:metal ion binding"/>
    <property type="evidence" value="ECO:0007669"/>
    <property type="project" value="UniProtKB-KW"/>
</dbReference>
<dbReference type="CDD" id="cd07333">
    <property type="entry name" value="M48C_bepA_like"/>
    <property type="match status" value="1"/>
</dbReference>
<comment type="caution">
    <text evidence="8">The sequence shown here is derived from an EMBL/GenBank/DDBJ whole genome shotgun (WGS) entry which is preliminary data.</text>
</comment>
<evidence type="ECO:0000256" key="6">
    <source>
        <dbReference type="ARBA" id="ARBA00023049"/>
    </source>
</evidence>
<dbReference type="GO" id="GO:0051603">
    <property type="term" value="P:proteolysis involved in protein catabolic process"/>
    <property type="evidence" value="ECO:0007669"/>
    <property type="project" value="TreeGrafter"/>
</dbReference>
<keyword evidence="6 8" id="KW-0482">Metalloprotease</keyword>
<keyword evidence="2 8" id="KW-0645">Protease</keyword>
<dbReference type="Proteomes" id="UP000462362">
    <property type="component" value="Unassembled WGS sequence"/>
</dbReference>
<gene>
    <name evidence="8" type="ORF">GMD42_01630</name>
</gene>
<evidence type="ECO:0000256" key="1">
    <source>
        <dbReference type="ARBA" id="ARBA00001947"/>
    </source>
</evidence>
<dbReference type="Gene3D" id="3.30.2010.10">
    <property type="entry name" value="Metalloproteases ('zincins'), catalytic domain"/>
    <property type="match status" value="1"/>
</dbReference>
<name>A0A6I3S2Z3_9BURK</name>
<accession>A0A6I3S2Z3</accession>
<dbReference type="PANTHER" id="PTHR22726:SF1">
    <property type="entry name" value="METALLOENDOPEPTIDASE OMA1, MITOCHONDRIAL"/>
    <property type="match status" value="1"/>
</dbReference>
<evidence type="ECO:0000313" key="9">
    <source>
        <dbReference type="Proteomes" id="UP000462362"/>
    </source>
</evidence>
<evidence type="ECO:0000256" key="3">
    <source>
        <dbReference type="ARBA" id="ARBA00022723"/>
    </source>
</evidence>
<dbReference type="Pfam" id="PF01435">
    <property type="entry name" value="Peptidase_M48"/>
    <property type="match status" value="1"/>
</dbReference>
<dbReference type="GeneID" id="43349801"/>